<comment type="caution">
    <text evidence="2">The sequence shown here is derived from an EMBL/GenBank/DDBJ whole genome shotgun (WGS) entry which is preliminary data.</text>
</comment>
<proteinExistence type="predicted"/>
<evidence type="ECO:0000256" key="1">
    <source>
        <dbReference type="SAM" id="MobiDB-lite"/>
    </source>
</evidence>
<dbReference type="AlphaFoldDB" id="A0A5A7PGJ6"/>
<protein>
    <submittedName>
        <fullName evidence="2">Potassium-transporting ATPase C chain</fullName>
    </submittedName>
</protein>
<sequence length="106" mass="11515">MEEIDGHYVTFPSLQLQLFSSSAMDSLHLLSCITSRETLNACFSNREGDIACLKSRTSNGGGSIQVNENRSYQSSQCRADYTSSSSGSDPSPSSMDSDSQVQRLGY</sequence>
<feature type="compositionally biased region" description="Low complexity" evidence="1">
    <location>
        <begin position="83"/>
        <end position="99"/>
    </location>
</feature>
<organism evidence="2 3">
    <name type="scientific">Striga asiatica</name>
    <name type="common">Asiatic witchweed</name>
    <name type="synonym">Buchnera asiatica</name>
    <dbReference type="NCBI Taxonomy" id="4170"/>
    <lineage>
        <taxon>Eukaryota</taxon>
        <taxon>Viridiplantae</taxon>
        <taxon>Streptophyta</taxon>
        <taxon>Embryophyta</taxon>
        <taxon>Tracheophyta</taxon>
        <taxon>Spermatophyta</taxon>
        <taxon>Magnoliopsida</taxon>
        <taxon>eudicotyledons</taxon>
        <taxon>Gunneridae</taxon>
        <taxon>Pentapetalae</taxon>
        <taxon>asterids</taxon>
        <taxon>lamiids</taxon>
        <taxon>Lamiales</taxon>
        <taxon>Orobanchaceae</taxon>
        <taxon>Buchnereae</taxon>
        <taxon>Striga</taxon>
    </lineage>
</organism>
<name>A0A5A7PGJ6_STRAF</name>
<evidence type="ECO:0000313" key="3">
    <source>
        <dbReference type="Proteomes" id="UP000325081"/>
    </source>
</evidence>
<dbReference type="Proteomes" id="UP000325081">
    <property type="component" value="Unassembled WGS sequence"/>
</dbReference>
<feature type="compositionally biased region" description="Polar residues" evidence="1">
    <location>
        <begin position="64"/>
        <end position="77"/>
    </location>
</feature>
<gene>
    <name evidence="2" type="ORF">STAS_08066</name>
</gene>
<accession>A0A5A7PGJ6</accession>
<dbReference type="EMBL" id="BKCP01004528">
    <property type="protein sequence ID" value="GER32003.1"/>
    <property type="molecule type" value="Genomic_DNA"/>
</dbReference>
<keyword evidence="3" id="KW-1185">Reference proteome</keyword>
<feature type="region of interest" description="Disordered" evidence="1">
    <location>
        <begin position="57"/>
        <end position="106"/>
    </location>
</feature>
<evidence type="ECO:0000313" key="2">
    <source>
        <dbReference type="EMBL" id="GER32003.1"/>
    </source>
</evidence>
<reference evidence="3" key="1">
    <citation type="journal article" date="2019" name="Curr. Biol.">
        <title>Genome Sequence of Striga asiatica Provides Insight into the Evolution of Plant Parasitism.</title>
        <authorList>
            <person name="Yoshida S."/>
            <person name="Kim S."/>
            <person name="Wafula E.K."/>
            <person name="Tanskanen J."/>
            <person name="Kim Y.M."/>
            <person name="Honaas L."/>
            <person name="Yang Z."/>
            <person name="Spallek T."/>
            <person name="Conn C.E."/>
            <person name="Ichihashi Y."/>
            <person name="Cheong K."/>
            <person name="Cui S."/>
            <person name="Der J.P."/>
            <person name="Gundlach H."/>
            <person name="Jiao Y."/>
            <person name="Hori C."/>
            <person name="Ishida J.K."/>
            <person name="Kasahara H."/>
            <person name="Kiba T."/>
            <person name="Kim M.S."/>
            <person name="Koo N."/>
            <person name="Laohavisit A."/>
            <person name="Lee Y.H."/>
            <person name="Lumba S."/>
            <person name="McCourt P."/>
            <person name="Mortimer J.C."/>
            <person name="Mutuku J.M."/>
            <person name="Nomura T."/>
            <person name="Sasaki-Sekimoto Y."/>
            <person name="Seto Y."/>
            <person name="Wang Y."/>
            <person name="Wakatake T."/>
            <person name="Sakakibara H."/>
            <person name="Demura T."/>
            <person name="Yamaguchi S."/>
            <person name="Yoneyama K."/>
            <person name="Manabe R.I."/>
            <person name="Nelson D.C."/>
            <person name="Schulman A.H."/>
            <person name="Timko M.P."/>
            <person name="dePamphilis C.W."/>
            <person name="Choi D."/>
            <person name="Shirasu K."/>
        </authorList>
    </citation>
    <scope>NUCLEOTIDE SEQUENCE [LARGE SCALE GENOMIC DNA]</scope>
    <source>
        <strain evidence="3">cv. UVA1</strain>
    </source>
</reference>